<dbReference type="PANTHER" id="PTHR11635">
    <property type="entry name" value="CAMP-DEPENDENT PROTEIN KINASE REGULATORY CHAIN"/>
    <property type="match status" value="1"/>
</dbReference>
<sequence length="164" mass="18703">MLKKKRLAQYVIVQGLSSDELDEVILCCDVLEFKDGDPIIKEHSINSSLYILEEGRVSVQIEVCRGEKESMEEIAILDSGDVFGEIAFLEEWRRSACVMAVGDVTVLKLDGDRLHWLFERNNHIGYLMMRNLGLVLARRLMDTNYLRKIDIEDGSECVDPSLHA</sequence>
<dbReference type="SMART" id="SM00100">
    <property type="entry name" value="cNMP"/>
    <property type="match status" value="1"/>
</dbReference>
<dbReference type="GO" id="GO:0005952">
    <property type="term" value="C:cAMP-dependent protein kinase complex"/>
    <property type="evidence" value="ECO:0007669"/>
    <property type="project" value="InterPro"/>
</dbReference>
<proteinExistence type="predicted"/>
<accession>B8FMT1</accession>
<gene>
    <name evidence="2" type="ordered locus">Dalk_0239</name>
</gene>
<dbReference type="PROSITE" id="PS50042">
    <property type="entry name" value="CNMP_BINDING_3"/>
    <property type="match status" value="1"/>
</dbReference>
<name>B8FMT1_DESAL</name>
<dbReference type="KEGG" id="dal:Dalk_0239"/>
<dbReference type="GO" id="GO:0005829">
    <property type="term" value="C:cytosol"/>
    <property type="evidence" value="ECO:0007669"/>
    <property type="project" value="TreeGrafter"/>
</dbReference>
<dbReference type="InterPro" id="IPR018490">
    <property type="entry name" value="cNMP-bd_dom_sf"/>
</dbReference>
<evidence type="ECO:0000259" key="1">
    <source>
        <dbReference type="PROSITE" id="PS50042"/>
    </source>
</evidence>
<dbReference type="EMBL" id="CP001322">
    <property type="protein sequence ID" value="ACL01948.1"/>
    <property type="molecule type" value="Genomic_DNA"/>
</dbReference>
<evidence type="ECO:0000313" key="2">
    <source>
        <dbReference type="EMBL" id="ACL01948.1"/>
    </source>
</evidence>
<dbReference type="GO" id="GO:0004862">
    <property type="term" value="F:cAMP-dependent protein kinase inhibitor activity"/>
    <property type="evidence" value="ECO:0007669"/>
    <property type="project" value="TreeGrafter"/>
</dbReference>
<dbReference type="SUPFAM" id="SSF51206">
    <property type="entry name" value="cAMP-binding domain-like"/>
    <property type="match status" value="1"/>
</dbReference>
<dbReference type="HOGENOM" id="CLU_075053_16_0_7"/>
<organism evidence="2 3">
    <name type="scientific">Desulfatibacillum aliphaticivorans</name>
    <dbReference type="NCBI Taxonomy" id="218208"/>
    <lineage>
        <taxon>Bacteria</taxon>
        <taxon>Pseudomonadati</taxon>
        <taxon>Thermodesulfobacteriota</taxon>
        <taxon>Desulfobacteria</taxon>
        <taxon>Desulfobacterales</taxon>
        <taxon>Desulfatibacillaceae</taxon>
        <taxon>Desulfatibacillum</taxon>
    </lineage>
</organism>
<dbReference type="Proteomes" id="UP000000739">
    <property type="component" value="Chromosome"/>
</dbReference>
<dbReference type="eggNOG" id="COG0664">
    <property type="taxonomic scope" value="Bacteria"/>
</dbReference>
<keyword evidence="3" id="KW-1185">Reference proteome</keyword>
<dbReference type="GO" id="GO:0030552">
    <property type="term" value="F:cAMP binding"/>
    <property type="evidence" value="ECO:0007669"/>
    <property type="project" value="TreeGrafter"/>
</dbReference>
<protein>
    <submittedName>
        <fullName evidence="2">Cyclic nucleotide-binding protein</fullName>
    </submittedName>
</protein>
<dbReference type="InterPro" id="IPR000595">
    <property type="entry name" value="cNMP-bd_dom"/>
</dbReference>
<dbReference type="Pfam" id="PF00027">
    <property type="entry name" value="cNMP_binding"/>
    <property type="match status" value="1"/>
</dbReference>
<dbReference type="GO" id="GO:0034236">
    <property type="term" value="F:protein kinase A catalytic subunit binding"/>
    <property type="evidence" value="ECO:0007669"/>
    <property type="project" value="TreeGrafter"/>
</dbReference>
<reference evidence="2 3" key="1">
    <citation type="journal article" date="2012" name="Environ. Microbiol.">
        <title>The genome sequence of Desulfatibacillum alkenivorans AK-01: a blueprint for anaerobic alkane oxidation.</title>
        <authorList>
            <person name="Callaghan A.V."/>
            <person name="Morris B.E."/>
            <person name="Pereira I.A."/>
            <person name="McInerney M.J."/>
            <person name="Austin R.N."/>
            <person name="Groves J.T."/>
            <person name="Kukor J.J."/>
            <person name="Suflita J.M."/>
            <person name="Young L.Y."/>
            <person name="Zylstra G.J."/>
            <person name="Wawrik B."/>
        </authorList>
    </citation>
    <scope>NUCLEOTIDE SEQUENCE [LARGE SCALE GENOMIC DNA]</scope>
    <source>
        <strain evidence="2 3">AK-01</strain>
    </source>
</reference>
<dbReference type="CDD" id="cd00038">
    <property type="entry name" value="CAP_ED"/>
    <property type="match status" value="1"/>
</dbReference>
<dbReference type="RefSeq" id="WP_012609388.1">
    <property type="nucleotide sequence ID" value="NC_011768.1"/>
</dbReference>
<dbReference type="InterPro" id="IPR050503">
    <property type="entry name" value="cAMP-dep_PK_reg_su-like"/>
</dbReference>
<dbReference type="InterPro" id="IPR014710">
    <property type="entry name" value="RmlC-like_jellyroll"/>
</dbReference>
<evidence type="ECO:0000313" key="3">
    <source>
        <dbReference type="Proteomes" id="UP000000739"/>
    </source>
</evidence>
<feature type="domain" description="Cyclic nucleotide-binding" evidence="1">
    <location>
        <begin position="12"/>
        <end position="118"/>
    </location>
</feature>
<dbReference type="PANTHER" id="PTHR11635:SF165">
    <property type="entry name" value="CAMP_CGMP-DEPENDENT 3',5'-CAMP_CGMP PHOSPHODIESTERASE B"/>
    <property type="match status" value="1"/>
</dbReference>
<dbReference type="AlphaFoldDB" id="B8FMT1"/>
<dbReference type="Gene3D" id="2.60.120.10">
    <property type="entry name" value="Jelly Rolls"/>
    <property type="match status" value="1"/>
</dbReference>